<keyword evidence="4" id="KW-1185">Reference proteome</keyword>
<dbReference type="InterPro" id="IPR023393">
    <property type="entry name" value="START-like_dom_sf"/>
</dbReference>
<evidence type="ECO:0000313" key="4">
    <source>
        <dbReference type="Proteomes" id="UP000252172"/>
    </source>
</evidence>
<sequence>MHDNVIVKQRVNAPVEKVWDAITDKTQMKKWYFDIPDFELALHSEFNFYEPGNEQKFHHHGEILEIIPNSKLKHTWTYPEFSKEKTLVKWELKPDGDGTEVTLTHKGLENFNHLGANFRHESFAEGWNEIVTQSLKTYLEN</sequence>
<evidence type="ECO:0000313" key="3">
    <source>
        <dbReference type="EMBL" id="RCU42843.1"/>
    </source>
</evidence>
<comment type="similarity">
    <text evidence="1">Belongs to the AHA1 family.</text>
</comment>
<dbReference type="RefSeq" id="WP_114303887.1">
    <property type="nucleotide sequence ID" value="NZ_QPIE01000005.1"/>
</dbReference>
<dbReference type="OrthoDB" id="2355173at2"/>
<reference evidence="3 4" key="1">
    <citation type="submission" date="2018-07" db="EMBL/GenBank/DDBJ databases">
        <title>Chryseobacterium lacus sp. nov., isolated from lake water.</title>
        <authorList>
            <person name="Li C.-M."/>
        </authorList>
    </citation>
    <scope>NUCLEOTIDE SEQUENCE [LARGE SCALE GENOMIC DNA]</scope>
    <source>
        <strain evidence="3 4">YLOS41</strain>
    </source>
</reference>
<gene>
    <name evidence="3" type="ORF">DQ356_07595</name>
</gene>
<dbReference type="AlphaFoldDB" id="A0A368MYB3"/>
<dbReference type="CDD" id="cd07814">
    <property type="entry name" value="SRPBCC_CalC_Aha1-like"/>
    <property type="match status" value="1"/>
</dbReference>
<dbReference type="Proteomes" id="UP000252172">
    <property type="component" value="Unassembled WGS sequence"/>
</dbReference>
<dbReference type="SUPFAM" id="SSF55961">
    <property type="entry name" value="Bet v1-like"/>
    <property type="match status" value="1"/>
</dbReference>
<dbReference type="InterPro" id="IPR013538">
    <property type="entry name" value="ASHA1/2-like_C"/>
</dbReference>
<proteinExistence type="inferred from homology"/>
<dbReference type="Pfam" id="PF08327">
    <property type="entry name" value="AHSA1"/>
    <property type="match status" value="1"/>
</dbReference>
<evidence type="ECO:0000259" key="2">
    <source>
        <dbReference type="Pfam" id="PF08327"/>
    </source>
</evidence>
<dbReference type="Gene3D" id="3.30.530.20">
    <property type="match status" value="1"/>
</dbReference>
<evidence type="ECO:0000256" key="1">
    <source>
        <dbReference type="ARBA" id="ARBA00006817"/>
    </source>
</evidence>
<name>A0A368MYB3_9FLAO</name>
<organism evidence="3 4">
    <name type="scientific">Chryseobacterium lacus</name>
    <dbReference type="NCBI Taxonomy" id="2058346"/>
    <lineage>
        <taxon>Bacteria</taxon>
        <taxon>Pseudomonadati</taxon>
        <taxon>Bacteroidota</taxon>
        <taxon>Flavobacteriia</taxon>
        <taxon>Flavobacteriales</taxon>
        <taxon>Weeksellaceae</taxon>
        <taxon>Chryseobacterium group</taxon>
        <taxon>Chryseobacterium</taxon>
    </lineage>
</organism>
<comment type="caution">
    <text evidence="3">The sequence shown here is derived from an EMBL/GenBank/DDBJ whole genome shotgun (WGS) entry which is preliminary data.</text>
</comment>
<feature type="domain" description="Activator of Hsp90 ATPase homologue 1/2-like C-terminal" evidence="2">
    <location>
        <begin position="12"/>
        <end position="140"/>
    </location>
</feature>
<accession>A0A368MYB3</accession>
<protein>
    <submittedName>
        <fullName evidence="3">SRPBCC domain-containing protein</fullName>
    </submittedName>
</protein>
<dbReference type="EMBL" id="QPIE01000005">
    <property type="protein sequence ID" value="RCU42843.1"/>
    <property type="molecule type" value="Genomic_DNA"/>
</dbReference>